<sequence>MSMSEQGLLFIDIESKSNSSTPVEERGEKTLWTRSDNTFRFNFFPDNSPGLQDKTSPPDRTVPATSRISFTKQGSAFAFNFHIPPVTPVEDMETTETPDSSSSSSQQCVQEENLNSPPEPSVQSKAKKKKKSGKKKASDNSEPQQKPEESEDTALSAEEQLNRQLDWCIEQLELGMRSQKATPKQKEEASRALKTLHSSKAPLAKKRQVMRVMAGDYRKKMEEEKSRQFKLIQNQISSAQVKVASDSAKKSVFHRKAEVKPQTPTAEENLQQTEAKVTDLKPQAQEKTSAFVFTPSKEVFHFNFV</sequence>
<dbReference type="InterPro" id="IPR029274">
    <property type="entry name" value="DUF4615"/>
</dbReference>
<reference evidence="3" key="3">
    <citation type="submission" date="2025-09" db="UniProtKB">
        <authorList>
            <consortium name="Ensembl"/>
        </authorList>
    </citation>
    <scope>IDENTIFICATION</scope>
</reference>
<dbReference type="Proteomes" id="UP000265040">
    <property type="component" value="Chromosome 19"/>
</dbReference>
<feature type="region of interest" description="Disordered" evidence="2">
    <location>
        <begin position="1"/>
        <end position="30"/>
    </location>
</feature>
<evidence type="ECO:0000256" key="2">
    <source>
        <dbReference type="SAM" id="MobiDB-lite"/>
    </source>
</evidence>
<dbReference type="InParanoid" id="A0A3Q1IL73"/>
<dbReference type="CTD" id="102689687"/>
<dbReference type="PANTHER" id="PTHR13602">
    <property type="entry name" value="UPF0488 PROTEIN C8ORF33"/>
    <property type="match status" value="1"/>
</dbReference>
<proteinExistence type="inferred from homology"/>
<feature type="region of interest" description="Disordered" evidence="2">
    <location>
        <begin position="252"/>
        <end position="271"/>
    </location>
</feature>
<dbReference type="AlphaFoldDB" id="A0A3Q1IL73"/>
<feature type="region of interest" description="Disordered" evidence="2">
    <location>
        <begin position="43"/>
        <end position="64"/>
    </location>
</feature>
<protein>
    <submittedName>
        <fullName evidence="3">Uncharacterized protein</fullName>
    </submittedName>
</protein>
<feature type="compositionally biased region" description="Polar residues" evidence="2">
    <location>
        <begin position="262"/>
        <end position="271"/>
    </location>
</feature>
<reference evidence="3" key="1">
    <citation type="submission" date="2021-04" db="EMBL/GenBank/DDBJ databases">
        <authorList>
            <consortium name="Wellcome Sanger Institute Data Sharing"/>
        </authorList>
    </citation>
    <scope>NUCLEOTIDE SEQUENCE [LARGE SCALE GENOMIC DNA]</scope>
</reference>
<feature type="compositionally biased region" description="Basic residues" evidence="2">
    <location>
        <begin position="125"/>
        <end position="135"/>
    </location>
</feature>
<dbReference type="RefSeq" id="XP_026206903.1">
    <property type="nucleotide sequence ID" value="XM_026351118.1"/>
</dbReference>
<evidence type="ECO:0000256" key="1">
    <source>
        <dbReference type="ARBA" id="ARBA00005707"/>
    </source>
</evidence>
<dbReference type="PANTHER" id="PTHR13602:SF2">
    <property type="entry name" value="UPF0488 PROTEIN C8ORF33"/>
    <property type="match status" value="1"/>
</dbReference>
<comment type="similarity">
    <text evidence="1">Belongs to the UPF0488 family.</text>
</comment>
<evidence type="ECO:0000313" key="3">
    <source>
        <dbReference type="Ensembl" id="ENSATEP00000022447.1"/>
    </source>
</evidence>
<feature type="region of interest" description="Disordered" evidence="2">
    <location>
        <begin position="88"/>
        <end position="159"/>
    </location>
</feature>
<dbReference type="OrthoDB" id="20277at2759"/>
<dbReference type="GeneID" id="113156165"/>
<reference evidence="3" key="2">
    <citation type="submission" date="2025-08" db="UniProtKB">
        <authorList>
            <consortium name="Ensembl"/>
        </authorList>
    </citation>
    <scope>IDENTIFICATION</scope>
</reference>
<accession>A0A3Q1IL73</accession>
<evidence type="ECO:0000313" key="4">
    <source>
        <dbReference type="Proteomes" id="UP000265040"/>
    </source>
</evidence>
<dbReference type="Pfam" id="PF15393">
    <property type="entry name" value="DUF4615"/>
    <property type="match status" value="1"/>
</dbReference>
<dbReference type="STRING" id="64144.ENSATEP00000022447"/>
<dbReference type="Ensembl" id="ENSATET00000022815.3">
    <property type="protein sequence ID" value="ENSATEP00000022447.1"/>
    <property type="gene ID" value="ENSATEG00000015588.3"/>
</dbReference>
<feature type="compositionally biased region" description="Polar residues" evidence="2">
    <location>
        <begin position="106"/>
        <end position="116"/>
    </location>
</feature>
<name>A0A3Q1IL73_ANATE</name>
<organism evidence="3 4">
    <name type="scientific">Anabas testudineus</name>
    <name type="common">Climbing perch</name>
    <name type="synonym">Anthias testudineus</name>
    <dbReference type="NCBI Taxonomy" id="64144"/>
    <lineage>
        <taxon>Eukaryota</taxon>
        <taxon>Metazoa</taxon>
        <taxon>Chordata</taxon>
        <taxon>Craniata</taxon>
        <taxon>Vertebrata</taxon>
        <taxon>Euteleostomi</taxon>
        <taxon>Actinopterygii</taxon>
        <taxon>Neopterygii</taxon>
        <taxon>Teleostei</taxon>
        <taxon>Neoteleostei</taxon>
        <taxon>Acanthomorphata</taxon>
        <taxon>Anabantaria</taxon>
        <taxon>Anabantiformes</taxon>
        <taxon>Anabantoidei</taxon>
        <taxon>Anabantidae</taxon>
        <taxon>Anabas</taxon>
    </lineage>
</organism>
<keyword evidence="4" id="KW-1185">Reference proteome</keyword>
<dbReference type="OMA" id="MRAMTGE"/>
<dbReference type="GeneTree" id="ENSGT00390000000306"/>
<feature type="region of interest" description="Disordered" evidence="2">
    <location>
        <begin position="176"/>
        <end position="201"/>
    </location>
</feature>
<dbReference type="FunCoup" id="A0A3Q1IL73">
    <property type="interactions" value="19"/>
</dbReference>